<dbReference type="RefSeq" id="WP_036530602.1">
    <property type="nucleotide sequence ID" value="NZ_CP017076.1"/>
</dbReference>
<keyword evidence="1" id="KW-0378">Hydrolase</keyword>
<accession>A0A031JAR3</accession>
<dbReference type="Proteomes" id="UP000024329">
    <property type="component" value="Unassembled WGS sequence"/>
</dbReference>
<evidence type="ECO:0000313" key="5">
    <source>
        <dbReference type="Proteomes" id="UP000094626"/>
    </source>
</evidence>
<dbReference type="InterPro" id="IPR005754">
    <property type="entry name" value="Sortase"/>
</dbReference>
<sequence length="203" mass="22007">MSRAGKLARRSKEALCGHGVAATLLLALCLGGMVEIGRGLYIPTKAAVAQELLDHAFEASLVDHRPRRPWPWADTAPVARLSVARLGVTRIVLGGGSGQALAFGPTLLPAGAMPGHAGTAVIAAHRDTHFRFLHDMRTGDFVTLQTREGALLRYRVTGTSIVRWDRYAPPDDSMGERLDLATCYPFDAIRSGPWRYVVHTESL</sequence>
<dbReference type="InterPro" id="IPR041999">
    <property type="entry name" value="Sortase_D_1"/>
</dbReference>
<reference evidence="5" key="3">
    <citation type="journal article" date="2017" name="J. Biotechnol.">
        <title>Complete genome sequence of Novosphingobium resinovorum SA1, a versatile xenobiotic-degrading bacterium capable of utilizing sulfanilic acid.</title>
        <authorList>
            <person name="Hegedus B."/>
            <person name="Kos P.B."/>
            <person name="Balint B."/>
            <person name="Maroti G."/>
            <person name="Gan H.M."/>
            <person name="Perei K."/>
            <person name="Rakhely G."/>
        </authorList>
    </citation>
    <scope>NUCLEOTIDE SEQUENCE [LARGE SCALE GENOMIC DNA]</scope>
    <source>
        <strain evidence="5">SA1</strain>
    </source>
</reference>
<dbReference type="AlphaFoldDB" id="A0A031JAR3"/>
<dbReference type="Gene3D" id="2.40.260.10">
    <property type="entry name" value="Sortase"/>
    <property type="match status" value="1"/>
</dbReference>
<dbReference type="EMBL" id="CP017076">
    <property type="protein sequence ID" value="AOR78790.1"/>
    <property type="molecule type" value="Genomic_DNA"/>
</dbReference>
<dbReference type="PATRIC" id="fig|158500.4.peg.5526"/>
<evidence type="ECO:0000256" key="1">
    <source>
        <dbReference type="ARBA" id="ARBA00022801"/>
    </source>
</evidence>
<reference evidence="2" key="2">
    <citation type="submission" date="2016-08" db="EMBL/GenBank/DDBJ databases">
        <authorList>
            <person name="Seilhamer J.J."/>
        </authorList>
    </citation>
    <scope>NUCLEOTIDE SEQUENCE [LARGE SCALE GENOMIC DNA]</scope>
    <source>
        <strain evidence="2">SA1</strain>
        <plasmid evidence="2">pSA1</plasmid>
    </source>
</reference>
<name>A0A031JAR3_9SPHN</name>
<dbReference type="InterPro" id="IPR023365">
    <property type="entry name" value="Sortase_dom-sf"/>
</dbReference>
<dbReference type="EMBL" id="JFYZ01000068">
    <property type="protein sequence ID" value="EZP70328.1"/>
    <property type="molecule type" value="Genomic_DNA"/>
</dbReference>
<keyword evidence="5" id="KW-1185">Reference proteome</keyword>
<dbReference type="KEGG" id="nre:BES08_17840"/>
<proteinExistence type="predicted"/>
<dbReference type="OrthoDB" id="9790661at2"/>
<protein>
    <submittedName>
        <fullName evidence="3">Sortase family protein</fullName>
    </submittedName>
    <submittedName>
        <fullName evidence="2">Sortase, marine proteobacterial type</fullName>
    </submittedName>
</protein>
<dbReference type="Proteomes" id="UP000094626">
    <property type="component" value="Plasmid pSA1"/>
</dbReference>
<dbReference type="Pfam" id="PF04203">
    <property type="entry name" value="Sortase"/>
    <property type="match status" value="1"/>
</dbReference>
<dbReference type="GO" id="GO:0016787">
    <property type="term" value="F:hydrolase activity"/>
    <property type="evidence" value="ECO:0007669"/>
    <property type="project" value="UniProtKB-KW"/>
</dbReference>
<dbReference type="InterPro" id="IPR022445">
    <property type="entry name" value="Sortase_proteobact_type"/>
</dbReference>
<dbReference type="eggNOG" id="COG3764">
    <property type="taxonomic scope" value="Bacteria"/>
</dbReference>
<dbReference type="NCBIfam" id="TIGR03784">
    <property type="entry name" value="marine_sortase"/>
    <property type="match status" value="1"/>
</dbReference>
<keyword evidence="2" id="KW-0614">Plasmid</keyword>
<gene>
    <name evidence="2" type="ORF">BES08_17840</name>
    <name evidence="3" type="ORF">BV97_05452</name>
</gene>
<geneLocation type="plasmid" evidence="2 5">
    <name>pSA1</name>
</geneLocation>
<evidence type="ECO:0000313" key="4">
    <source>
        <dbReference type="Proteomes" id="UP000024329"/>
    </source>
</evidence>
<evidence type="ECO:0000313" key="2">
    <source>
        <dbReference type="EMBL" id="AOR78790.1"/>
    </source>
</evidence>
<evidence type="ECO:0000313" key="3">
    <source>
        <dbReference type="EMBL" id="EZP70328.1"/>
    </source>
</evidence>
<dbReference type="CDD" id="cd05828">
    <property type="entry name" value="Sortase_D_1"/>
    <property type="match status" value="1"/>
</dbReference>
<dbReference type="SUPFAM" id="SSF63817">
    <property type="entry name" value="Sortase"/>
    <property type="match status" value="1"/>
</dbReference>
<organism evidence="3 4">
    <name type="scientific">Novosphingobium resinovorum</name>
    <dbReference type="NCBI Taxonomy" id="158500"/>
    <lineage>
        <taxon>Bacteria</taxon>
        <taxon>Pseudomonadati</taxon>
        <taxon>Pseudomonadota</taxon>
        <taxon>Alphaproteobacteria</taxon>
        <taxon>Sphingomonadales</taxon>
        <taxon>Sphingomonadaceae</taxon>
        <taxon>Novosphingobium</taxon>
    </lineage>
</organism>
<reference evidence="3 4" key="1">
    <citation type="submission" date="2014-03" db="EMBL/GenBank/DDBJ databases">
        <title>Whole genome sequence of Novosphingobium resinovorum KF1.</title>
        <authorList>
            <person name="Gan H.M."/>
            <person name="Gan H.Y."/>
            <person name="Chew T.H."/>
            <person name="Savka M.A."/>
        </authorList>
    </citation>
    <scope>NUCLEOTIDE SEQUENCE [LARGE SCALE GENOMIC DNA]</scope>
    <source>
        <strain evidence="3 4">KF1</strain>
    </source>
</reference>